<feature type="region of interest" description="Disordered" evidence="1">
    <location>
        <begin position="219"/>
        <end position="302"/>
    </location>
</feature>
<protein>
    <submittedName>
        <fullName evidence="2">Uncharacterized protein</fullName>
    </submittedName>
</protein>
<feature type="compositionally biased region" description="Low complexity" evidence="1">
    <location>
        <begin position="719"/>
        <end position="746"/>
    </location>
</feature>
<dbReference type="EnsemblMetazoa" id="ACUA014686-RA">
    <property type="protein sequence ID" value="ACUA014686-PA"/>
    <property type="gene ID" value="ACUA014686"/>
</dbReference>
<feature type="region of interest" description="Disordered" evidence="1">
    <location>
        <begin position="695"/>
        <end position="746"/>
    </location>
</feature>
<feature type="region of interest" description="Disordered" evidence="1">
    <location>
        <begin position="316"/>
        <end position="394"/>
    </location>
</feature>
<reference evidence="2" key="2">
    <citation type="submission" date="2020-05" db="UniProtKB">
        <authorList>
            <consortium name="EnsemblMetazoa"/>
        </authorList>
    </citation>
    <scope>IDENTIFICATION</scope>
    <source>
        <strain evidence="2">A-37</strain>
    </source>
</reference>
<organism evidence="2 3">
    <name type="scientific">Anopheles culicifacies</name>
    <dbReference type="NCBI Taxonomy" id="139723"/>
    <lineage>
        <taxon>Eukaryota</taxon>
        <taxon>Metazoa</taxon>
        <taxon>Ecdysozoa</taxon>
        <taxon>Arthropoda</taxon>
        <taxon>Hexapoda</taxon>
        <taxon>Insecta</taxon>
        <taxon>Pterygota</taxon>
        <taxon>Neoptera</taxon>
        <taxon>Endopterygota</taxon>
        <taxon>Diptera</taxon>
        <taxon>Nematocera</taxon>
        <taxon>Culicoidea</taxon>
        <taxon>Culicidae</taxon>
        <taxon>Anophelinae</taxon>
        <taxon>Anopheles</taxon>
        <taxon>culicifacies species complex</taxon>
    </lineage>
</organism>
<feature type="compositionally biased region" description="Basic residues" evidence="1">
    <location>
        <begin position="369"/>
        <end position="379"/>
    </location>
</feature>
<feature type="compositionally biased region" description="Basic residues" evidence="1">
    <location>
        <begin position="221"/>
        <end position="230"/>
    </location>
</feature>
<evidence type="ECO:0000313" key="3">
    <source>
        <dbReference type="Proteomes" id="UP000075883"/>
    </source>
</evidence>
<dbReference type="STRING" id="139723.A0A182MC70"/>
<evidence type="ECO:0000313" key="2">
    <source>
        <dbReference type="EnsemblMetazoa" id="ACUA014686-PA"/>
    </source>
</evidence>
<evidence type="ECO:0000256" key="1">
    <source>
        <dbReference type="SAM" id="MobiDB-lite"/>
    </source>
</evidence>
<dbReference type="EMBL" id="AXCM01000105">
    <property type="status" value="NOT_ANNOTATED_CDS"/>
    <property type="molecule type" value="Genomic_DNA"/>
</dbReference>
<dbReference type="AlphaFoldDB" id="A0A182MC70"/>
<accession>A0A182MC70</accession>
<feature type="region of interest" description="Disordered" evidence="1">
    <location>
        <begin position="92"/>
        <end position="118"/>
    </location>
</feature>
<feature type="compositionally biased region" description="Polar residues" evidence="1">
    <location>
        <begin position="318"/>
        <end position="327"/>
    </location>
</feature>
<feature type="compositionally biased region" description="Polar residues" evidence="1">
    <location>
        <begin position="253"/>
        <end position="274"/>
    </location>
</feature>
<feature type="compositionally biased region" description="Polar residues" evidence="1">
    <location>
        <begin position="231"/>
        <end position="242"/>
    </location>
</feature>
<reference evidence="3" key="1">
    <citation type="submission" date="2013-09" db="EMBL/GenBank/DDBJ databases">
        <title>The Genome Sequence of Anopheles culicifacies species A.</title>
        <authorList>
            <consortium name="The Broad Institute Genomics Platform"/>
            <person name="Neafsey D.E."/>
            <person name="Besansky N."/>
            <person name="Howell P."/>
            <person name="Walton C."/>
            <person name="Young S.K."/>
            <person name="Zeng Q."/>
            <person name="Gargeya S."/>
            <person name="Fitzgerald M."/>
            <person name="Haas B."/>
            <person name="Abouelleil A."/>
            <person name="Allen A.W."/>
            <person name="Alvarado L."/>
            <person name="Arachchi H.M."/>
            <person name="Berlin A.M."/>
            <person name="Chapman S.B."/>
            <person name="Gainer-Dewar J."/>
            <person name="Goldberg J."/>
            <person name="Griggs A."/>
            <person name="Gujja S."/>
            <person name="Hansen M."/>
            <person name="Howarth C."/>
            <person name="Imamovic A."/>
            <person name="Ireland A."/>
            <person name="Larimer J."/>
            <person name="McCowan C."/>
            <person name="Murphy C."/>
            <person name="Pearson M."/>
            <person name="Poon T.W."/>
            <person name="Priest M."/>
            <person name="Roberts A."/>
            <person name="Saif S."/>
            <person name="Shea T."/>
            <person name="Sisk P."/>
            <person name="Sykes S."/>
            <person name="Wortman J."/>
            <person name="Nusbaum C."/>
            <person name="Birren B."/>
        </authorList>
    </citation>
    <scope>NUCLEOTIDE SEQUENCE [LARGE SCALE GENOMIC DNA]</scope>
    <source>
        <strain evidence="3">A-37</strain>
    </source>
</reference>
<dbReference type="Proteomes" id="UP000075883">
    <property type="component" value="Unassembled WGS sequence"/>
</dbReference>
<feature type="region of interest" description="Disordered" evidence="1">
    <location>
        <begin position="29"/>
        <end position="52"/>
    </location>
</feature>
<feature type="compositionally biased region" description="Low complexity" evidence="1">
    <location>
        <begin position="328"/>
        <end position="361"/>
    </location>
</feature>
<sequence>MNSSLVPSTGSSNSCMERYVNRYVVHQQPPHHHPVHSQHLQSGTSSAAASAVAASYYHQTANIHPHHQLHPHNHHQQQQQTQGQFIALQTHNHPAQHPNPSVPPPPLAHQSGTTGNNVASSSNYMVGCYGGGGSVGTSGWTGVPLISTASSNRRHRKHFAGSGVANSGNHYPYQHHLTQQQQHYNFAKGTSSGTEFDENANLTRLALHAHGAPLILSNSSRYHHGHHRNPKSSLAGTHQTTGSGAGSAKAVTIGSQIQQQESSTNCSTRSSTQLPHPGLGCNVGPRRPLDAHPANVGAGGQSSGVIIKSYETVASLDMNPSNGTTNASSTVMSGSVMSSSVSSSSSSSTSSTSSTTSSVSTEMCLPRIIKPRKRRKKDRKPNAQTAIGCSTNGGVVSAGNGNDTGRCLTSDSKSGGCAAGNLPCLESHLLNMGGSNNMHTVNNILLQHQQSPLHCTPTSMESFGVLAEESTCVQVANSSPSYSTPVSVPEPASPSASSTCSCRMCDPFGRIWAFPMLRHSSCSSTDGFESETRKKNVGVIGSNRNSSSASRGTWCTSAESISLAPLNIGESSDVCLSRKGSFSDSGSDSGCDLLLSRLPGLCSTEEEEEDDEDEEEHDVRTECIAEGEESDSLLSSAQNGKIFTEHYRDLPWLGAIVGHSAISSEGLSHPRKTNDDELLLMSELTKKLQETLDLVGDAGSNQESSRNRKEGAGIMAPRSGSCSSGSSTSDNSSGMGSLIGGDPSSLSPPSDAFVSFDAMSRSNMFDEKSSIGQRLLMGGDRLFDAGDECLVMDESDMRASEMLKSSATNAYQMVSFQRSIASHKSEGIETGTVPVENGVCVTAGDEDVLQENNIVQCEKRNPLSLRPISVVGSLFSVNQERGAPSGASSWIGNTTGTGSSSCLFGDEQQLQRQPSIVGGIGDMLNCFDTFWSGGDHKQLLPADE</sequence>
<proteinExistence type="predicted"/>
<feature type="compositionally biased region" description="Polar residues" evidence="1">
    <location>
        <begin position="382"/>
        <end position="394"/>
    </location>
</feature>
<dbReference type="VEuPathDB" id="VectorBase:ACUA014686"/>
<keyword evidence="3" id="KW-1185">Reference proteome</keyword>
<name>A0A182MC70_9DIPT</name>